<organism evidence="2 3">
    <name type="scientific">Hymenobacter cavernae</name>
    <dbReference type="NCBI Taxonomy" id="2044852"/>
    <lineage>
        <taxon>Bacteria</taxon>
        <taxon>Pseudomonadati</taxon>
        <taxon>Bacteroidota</taxon>
        <taxon>Cytophagia</taxon>
        <taxon>Cytophagales</taxon>
        <taxon>Hymenobacteraceae</taxon>
        <taxon>Hymenobacter</taxon>
    </lineage>
</organism>
<dbReference type="SUPFAM" id="SSF55486">
    <property type="entry name" value="Metalloproteases ('zincins'), catalytic domain"/>
    <property type="match status" value="1"/>
</dbReference>
<sequence>MKVSTVLSSLSLIAFSVLGLASCQKESENVVTKNEVPQEVLGKIQQLGLSTQNAQKVEGGYLVEGDIMLTDTDLEEKPDYKMLRVGAEEQYRTNSLVTGLPRVITVSVSSTLGSAYVTAADEAIRRYNAEGLRITFRRVTSGANIALVKAPAGAGYLASAGFPSGGNPYNQVLVNSASLGSSYATTTIASVLAHEIGHCIGFRHTDYADRSYSCGGQYTNEGASNVGAVLVPGTPAGADPNSWMLACIGGGQNRPFNANDRTALNYLY</sequence>
<dbReference type="PROSITE" id="PS51257">
    <property type="entry name" value="PROKAR_LIPOPROTEIN"/>
    <property type="match status" value="1"/>
</dbReference>
<evidence type="ECO:0000313" key="3">
    <source>
        <dbReference type="Proteomes" id="UP000632273"/>
    </source>
</evidence>
<proteinExistence type="predicted"/>
<keyword evidence="3" id="KW-1185">Reference proteome</keyword>
<feature type="signal peptide" evidence="1">
    <location>
        <begin position="1"/>
        <end position="21"/>
    </location>
</feature>
<accession>A0ABQ1UUL9</accession>
<dbReference type="RefSeq" id="WP_188816121.1">
    <property type="nucleotide sequence ID" value="NZ_BMHT01000010.1"/>
</dbReference>
<feature type="chain" id="PRO_5046188106" description="Protease" evidence="1">
    <location>
        <begin position="22"/>
        <end position="268"/>
    </location>
</feature>
<dbReference type="Pfam" id="PF12388">
    <property type="entry name" value="Peptidase_M57"/>
    <property type="match status" value="1"/>
</dbReference>
<name>A0ABQ1UUL9_9BACT</name>
<evidence type="ECO:0008006" key="4">
    <source>
        <dbReference type="Google" id="ProtNLM"/>
    </source>
</evidence>
<evidence type="ECO:0000313" key="2">
    <source>
        <dbReference type="EMBL" id="GGF26567.1"/>
    </source>
</evidence>
<dbReference type="InterPro" id="IPR024653">
    <property type="entry name" value="Peptidase_M10/M27/M57"/>
</dbReference>
<dbReference type="InterPro" id="IPR024079">
    <property type="entry name" value="MetalloPept_cat_dom_sf"/>
</dbReference>
<reference evidence="3" key="1">
    <citation type="journal article" date="2019" name="Int. J. Syst. Evol. Microbiol.">
        <title>The Global Catalogue of Microorganisms (GCM) 10K type strain sequencing project: providing services to taxonomists for standard genome sequencing and annotation.</title>
        <authorList>
            <consortium name="The Broad Institute Genomics Platform"/>
            <consortium name="The Broad Institute Genome Sequencing Center for Infectious Disease"/>
            <person name="Wu L."/>
            <person name="Ma J."/>
        </authorList>
    </citation>
    <scope>NUCLEOTIDE SEQUENCE [LARGE SCALE GENOMIC DNA]</scope>
    <source>
        <strain evidence="3">CGMCC 1.15197</strain>
    </source>
</reference>
<evidence type="ECO:0000256" key="1">
    <source>
        <dbReference type="SAM" id="SignalP"/>
    </source>
</evidence>
<gene>
    <name evidence="2" type="ORF">GCM10011383_42610</name>
</gene>
<comment type="caution">
    <text evidence="2">The sequence shown here is derived from an EMBL/GenBank/DDBJ whole genome shotgun (WGS) entry which is preliminary data.</text>
</comment>
<dbReference type="Gene3D" id="3.40.390.10">
    <property type="entry name" value="Collagenase (Catalytic Domain)"/>
    <property type="match status" value="1"/>
</dbReference>
<dbReference type="Proteomes" id="UP000632273">
    <property type="component" value="Unassembled WGS sequence"/>
</dbReference>
<keyword evidence="1" id="KW-0732">Signal</keyword>
<dbReference type="EMBL" id="BMHT01000010">
    <property type="protein sequence ID" value="GGF26567.1"/>
    <property type="molecule type" value="Genomic_DNA"/>
</dbReference>
<protein>
    <recommendedName>
        <fullName evidence="4">Protease</fullName>
    </recommendedName>
</protein>